<dbReference type="AlphaFoldDB" id="A0A3T0T2Q7"/>
<dbReference type="Proteomes" id="UP000285317">
    <property type="component" value="Chromosome"/>
</dbReference>
<dbReference type="KEGG" id="rfs:C1I64_13245"/>
<protein>
    <submittedName>
        <fullName evidence="1">Uncharacterized protein</fullName>
    </submittedName>
</protein>
<sequence length="250" mass="26656">MRSVTLPSTSGSDDAALRALHDASAAMAHLQEACIVGGQMVALLCAAFPSAGMIARRTADADAGISPAIAAAGTLHDLLLDRGYTPQRGNHYTFGDREIDILVPARTHLFESAEYGGRVFDSAPGLGLALTELLELEVTAVLLDGTPLTFRTRVPGVERALIVKALSYESRRSRNDMIDLFNLLQIRHSNEPAEIGGWRIGDRADAGARRDAATALNRLAGAPGLRLSLRGSDVPPSEFSALLRRYITAV</sequence>
<accession>A0A3T0T2Q7</accession>
<evidence type="ECO:0000313" key="2">
    <source>
        <dbReference type="Proteomes" id="UP000285317"/>
    </source>
</evidence>
<organism evidence="1 2">
    <name type="scientific">Rathayibacter festucae DSM 15932</name>
    <dbReference type="NCBI Taxonomy" id="1328866"/>
    <lineage>
        <taxon>Bacteria</taxon>
        <taxon>Bacillati</taxon>
        <taxon>Actinomycetota</taxon>
        <taxon>Actinomycetes</taxon>
        <taxon>Micrococcales</taxon>
        <taxon>Microbacteriaceae</taxon>
        <taxon>Rathayibacter</taxon>
    </lineage>
</organism>
<gene>
    <name evidence="1" type="ORF">C1I64_13245</name>
</gene>
<proteinExistence type="predicted"/>
<dbReference type="EMBL" id="CP028137">
    <property type="protein sequence ID" value="AZZ52906.1"/>
    <property type="molecule type" value="Genomic_DNA"/>
</dbReference>
<evidence type="ECO:0000313" key="1">
    <source>
        <dbReference type="EMBL" id="AZZ52906.1"/>
    </source>
</evidence>
<reference evidence="1 2" key="1">
    <citation type="submission" date="2018-03" db="EMBL/GenBank/DDBJ databases">
        <title>Bacteriophage NCPPB3778 and a type I-E CRISPR drive the evolution of the US Biological Select Agent, Rathayibacter toxicus.</title>
        <authorList>
            <person name="Davis E.W.II."/>
            <person name="Tabima J.F."/>
            <person name="Weisberg A.J."/>
            <person name="Dantas Lopes L."/>
            <person name="Wiseman M.S."/>
            <person name="Wiseman M.S."/>
            <person name="Pupko T."/>
            <person name="Belcher M.S."/>
            <person name="Sechler A.J."/>
            <person name="Tancos M.A."/>
            <person name="Schroeder B.K."/>
            <person name="Murray T.D."/>
            <person name="Luster D.G."/>
            <person name="Schneider W.L."/>
            <person name="Rogers E."/>
            <person name="Andreote F.D."/>
            <person name="Grunwald N.J."/>
            <person name="Putnam M.L."/>
            <person name="Chang J.H."/>
        </authorList>
    </citation>
    <scope>NUCLEOTIDE SEQUENCE [LARGE SCALE GENOMIC DNA]</scope>
    <source>
        <strain evidence="1 2">DSM 15932</strain>
    </source>
</reference>
<name>A0A3T0T2Q7_9MICO</name>